<dbReference type="OrthoDB" id="9783759at2"/>
<dbReference type="STRING" id="314283.MED297_16923"/>
<keyword evidence="1" id="KW-0732">Signal</keyword>
<evidence type="ECO:0008006" key="4">
    <source>
        <dbReference type="Google" id="ProtNLM"/>
    </source>
</evidence>
<gene>
    <name evidence="2" type="ORF">MED297_16923</name>
</gene>
<dbReference type="Proteomes" id="UP000005953">
    <property type="component" value="Unassembled WGS sequence"/>
</dbReference>
<evidence type="ECO:0000313" key="3">
    <source>
        <dbReference type="Proteomes" id="UP000005953"/>
    </source>
</evidence>
<feature type="chain" id="PRO_5002666651" description="Tat (Twin-arginine translocation) pathway signal sequence domain protein" evidence="1">
    <location>
        <begin position="30"/>
        <end position="544"/>
    </location>
</feature>
<keyword evidence="3" id="KW-1185">Reference proteome</keyword>
<reference evidence="2 3" key="1">
    <citation type="submission" date="2006-02" db="EMBL/GenBank/DDBJ databases">
        <authorList>
            <person name="Pinhassi J."/>
            <person name="Pedros-Alio C."/>
            <person name="Ferriera S."/>
            <person name="Johnson J."/>
            <person name="Kravitz S."/>
            <person name="Halpern A."/>
            <person name="Remington K."/>
            <person name="Beeson K."/>
            <person name="Tran B."/>
            <person name="Rogers Y.-H."/>
            <person name="Friedman R."/>
            <person name="Venter J.C."/>
        </authorList>
    </citation>
    <scope>NUCLEOTIDE SEQUENCE [LARGE SCALE GENOMIC DNA]</scope>
    <source>
        <strain evidence="2 3">MED297</strain>
    </source>
</reference>
<sequence>MNRREFMKTVSASGMVLVSPVALTGRAQAADLTPVGQYFVFAHLGGGWEPTTFCNPKGNEIRGNINPNARNAGSPVNRYPASSIRKAADIYAGSANISDEMSYAPYLGTFNQEDEDGNRDDGAANQGLTTQHIRQILSGTISGNTLTASSSTNWLEDAAAVENVQTNARAILEEKIDRVNIATAGILDDLVDRNLAINGDNTMNSNLFMYDAFVCLHADNLRVLNGVDNRTNSHSTGTTYADTGTMAMGYPDFSALYAAVQGADRPMAWMTDGGGNSQSAGLVASSGASSANIFNIVASPTDGDTDAIDSYLNTARNKRKALQKEKENLPLRRQFQDQLYLVREQGVEFSGAAAELDNPPAGSLAAEVKDDSNSGRRDHMRYAVAGFSSGMASSMQVGFGGFDTHGDHDNRHYFRIRDVLRDLHFLFRALEAYNIQDQTTIVVGSDFGRTPWYNDGNGKDHWAVTSYMLMGNHVNGGTQINATNALVEAKDIRVEGNELVPVDVASTRMTASHIHYALRKKAGISTHPFALEFPIEAEDIPIFG</sequence>
<name>A4BFF0_9GAMM</name>
<dbReference type="InterPro" id="IPR010869">
    <property type="entry name" value="DUF1501"/>
</dbReference>
<proteinExistence type="predicted"/>
<dbReference type="RefSeq" id="WP_008043730.1">
    <property type="nucleotide sequence ID" value="NZ_CH724150.1"/>
</dbReference>
<accession>A4BFF0</accession>
<feature type="signal peptide" evidence="1">
    <location>
        <begin position="1"/>
        <end position="29"/>
    </location>
</feature>
<dbReference type="PANTHER" id="PTHR43737:SF1">
    <property type="entry name" value="DUF1501 DOMAIN-CONTAINING PROTEIN"/>
    <property type="match status" value="1"/>
</dbReference>
<dbReference type="PANTHER" id="PTHR43737">
    <property type="entry name" value="BLL7424 PROTEIN"/>
    <property type="match status" value="1"/>
</dbReference>
<protein>
    <recommendedName>
        <fullName evidence="4">Tat (Twin-arginine translocation) pathway signal sequence domain protein</fullName>
    </recommendedName>
</protein>
<organism evidence="2 3">
    <name type="scientific">Reinekea blandensis MED297</name>
    <dbReference type="NCBI Taxonomy" id="314283"/>
    <lineage>
        <taxon>Bacteria</taxon>
        <taxon>Pseudomonadati</taxon>
        <taxon>Pseudomonadota</taxon>
        <taxon>Gammaproteobacteria</taxon>
        <taxon>Oceanospirillales</taxon>
        <taxon>Saccharospirillaceae</taxon>
        <taxon>Reinekea</taxon>
    </lineage>
</organism>
<dbReference type="EMBL" id="AAOE01000013">
    <property type="protein sequence ID" value="EAR09045.1"/>
    <property type="molecule type" value="Genomic_DNA"/>
</dbReference>
<dbReference type="InterPro" id="IPR006311">
    <property type="entry name" value="TAT_signal"/>
</dbReference>
<evidence type="ECO:0000313" key="2">
    <source>
        <dbReference type="EMBL" id="EAR09045.1"/>
    </source>
</evidence>
<dbReference type="HOGENOM" id="CLU_603991_0_0_6"/>
<dbReference type="Pfam" id="PF07394">
    <property type="entry name" value="DUF1501"/>
    <property type="match status" value="1"/>
</dbReference>
<evidence type="ECO:0000256" key="1">
    <source>
        <dbReference type="SAM" id="SignalP"/>
    </source>
</evidence>
<dbReference type="AlphaFoldDB" id="A4BFF0"/>
<dbReference type="PROSITE" id="PS51318">
    <property type="entry name" value="TAT"/>
    <property type="match status" value="1"/>
</dbReference>
<comment type="caution">
    <text evidence="2">The sequence shown here is derived from an EMBL/GenBank/DDBJ whole genome shotgun (WGS) entry which is preliminary data.</text>
</comment>